<name>A0AA88IS21_TACVA</name>
<evidence type="ECO:0000313" key="1">
    <source>
        <dbReference type="EMBL" id="KAK2817891.1"/>
    </source>
</evidence>
<dbReference type="EMBL" id="JAVHJS010000024">
    <property type="protein sequence ID" value="KAK2817891.1"/>
    <property type="molecule type" value="Genomic_DNA"/>
</dbReference>
<accession>A0AA88IS21</accession>
<keyword evidence="2" id="KW-1185">Reference proteome</keyword>
<reference evidence="1" key="1">
    <citation type="submission" date="2023-08" db="EMBL/GenBank/DDBJ databases">
        <title>Pelteobagrus vachellii genome.</title>
        <authorList>
            <person name="Liu H."/>
        </authorList>
    </citation>
    <scope>NUCLEOTIDE SEQUENCE</scope>
    <source>
        <strain evidence="1">PRFRI_2022a</strain>
        <tissue evidence="1">Muscle</tissue>
    </source>
</reference>
<evidence type="ECO:0000313" key="2">
    <source>
        <dbReference type="Proteomes" id="UP001187315"/>
    </source>
</evidence>
<sequence length="72" mass="7778">MSSDPPEKTGRTNCCSFSNDLKLNESRAAPGAEPNSRHFVKGRSLIMRVVAAVQNTEGSEIISRDIIVLSST</sequence>
<comment type="caution">
    <text evidence="1">The sequence shown here is derived from an EMBL/GenBank/DDBJ whole genome shotgun (WGS) entry which is preliminary data.</text>
</comment>
<gene>
    <name evidence="1" type="ORF">Q7C36_021824</name>
</gene>
<dbReference type="AlphaFoldDB" id="A0AA88IS21"/>
<dbReference type="Proteomes" id="UP001187315">
    <property type="component" value="Unassembled WGS sequence"/>
</dbReference>
<organism evidence="1 2">
    <name type="scientific">Tachysurus vachellii</name>
    <name type="common">Darkbarbel catfish</name>
    <name type="synonym">Pelteobagrus vachellii</name>
    <dbReference type="NCBI Taxonomy" id="175792"/>
    <lineage>
        <taxon>Eukaryota</taxon>
        <taxon>Metazoa</taxon>
        <taxon>Chordata</taxon>
        <taxon>Craniata</taxon>
        <taxon>Vertebrata</taxon>
        <taxon>Euteleostomi</taxon>
        <taxon>Actinopterygii</taxon>
        <taxon>Neopterygii</taxon>
        <taxon>Teleostei</taxon>
        <taxon>Ostariophysi</taxon>
        <taxon>Siluriformes</taxon>
        <taxon>Bagridae</taxon>
        <taxon>Tachysurus</taxon>
    </lineage>
</organism>
<protein>
    <submittedName>
        <fullName evidence="1">Uncharacterized protein</fullName>
    </submittedName>
</protein>
<proteinExistence type="predicted"/>